<organism evidence="1 3">
    <name type="scientific">Blautia obeum</name>
    <dbReference type="NCBI Taxonomy" id="40520"/>
    <lineage>
        <taxon>Bacteria</taxon>
        <taxon>Bacillati</taxon>
        <taxon>Bacillota</taxon>
        <taxon>Clostridia</taxon>
        <taxon>Lachnospirales</taxon>
        <taxon>Lachnospiraceae</taxon>
        <taxon>Blautia</taxon>
    </lineage>
</organism>
<dbReference type="EMBL" id="QSKF01000032">
    <property type="protein sequence ID" value="RHE35698.1"/>
    <property type="molecule type" value="Genomic_DNA"/>
</dbReference>
<evidence type="ECO:0000313" key="4">
    <source>
        <dbReference type="Proteomes" id="UP000283745"/>
    </source>
</evidence>
<proteinExistence type="predicted"/>
<dbReference type="RefSeq" id="WP_055065372.1">
    <property type="nucleotide sequence ID" value="NZ_CABJFK010000032.1"/>
</dbReference>
<accession>A0A173WBC3</accession>
<reference evidence="1 3" key="1">
    <citation type="submission" date="2015-09" db="EMBL/GenBank/DDBJ databases">
        <authorList>
            <consortium name="Pathogen Informatics"/>
        </authorList>
    </citation>
    <scope>NUCLEOTIDE SEQUENCE [LARGE SCALE GENOMIC DNA]</scope>
    <source>
        <strain evidence="1 3">2789STDY5608837</strain>
    </source>
</reference>
<protein>
    <submittedName>
        <fullName evidence="1">Uncharacterized protein</fullName>
    </submittedName>
</protein>
<dbReference type="Proteomes" id="UP000283745">
    <property type="component" value="Unassembled WGS sequence"/>
</dbReference>
<dbReference type="Proteomes" id="UP000095409">
    <property type="component" value="Unassembled WGS sequence"/>
</dbReference>
<evidence type="ECO:0000313" key="2">
    <source>
        <dbReference type="EMBL" id="RHE35698.1"/>
    </source>
</evidence>
<evidence type="ECO:0000313" key="3">
    <source>
        <dbReference type="Proteomes" id="UP000095409"/>
    </source>
</evidence>
<sequence>MNDKEELKQIYDIFVDCWRLYKRLYPPSRPEDDAYWQGMMKELEVLRKNYHHSRLCEDLLCAVVRDLETKSKRSNPAASMKEQ</sequence>
<dbReference type="AlphaFoldDB" id="A0A173WBC3"/>
<reference evidence="2 4" key="2">
    <citation type="submission" date="2018-08" db="EMBL/GenBank/DDBJ databases">
        <title>A genome reference for cultivated species of the human gut microbiota.</title>
        <authorList>
            <person name="Zou Y."/>
            <person name="Xue W."/>
            <person name="Luo G."/>
        </authorList>
    </citation>
    <scope>NUCLEOTIDE SEQUENCE [LARGE SCALE GENOMIC DNA]</scope>
    <source>
        <strain evidence="2 4">AM28-23</strain>
    </source>
</reference>
<dbReference type="EMBL" id="CYZD01000001">
    <property type="protein sequence ID" value="CUN35757.1"/>
    <property type="molecule type" value="Genomic_DNA"/>
</dbReference>
<evidence type="ECO:0000313" key="1">
    <source>
        <dbReference type="EMBL" id="CUN35757.1"/>
    </source>
</evidence>
<name>A0A173WBC3_9FIRM</name>
<gene>
    <name evidence="2" type="ORF">DW740_17560</name>
    <name evidence="1" type="ORF">ERS852394_00002</name>
</gene>